<feature type="chain" id="PRO_5032460617" evidence="1">
    <location>
        <begin position="26"/>
        <end position="195"/>
    </location>
</feature>
<dbReference type="Pfam" id="PF08977">
    <property type="entry name" value="BOFC_N"/>
    <property type="match status" value="1"/>
</dbReference>
<protein>
    <submittedName>
        <fullName evidence="4">Forespore regulator of the sigma-K checkpoint</fullName>
    </submittedName>
</protein>
<accession>A0A841PYB3</accession>
<dbReference type="Gene3D" id="3.30.70.1740">
    <property type="entry name" value="Bypass-of-forespore C, C-terminal domain"/>
    <property type="match status" value="1"/>
</dbReference>
<evidence type="ECO:0000313" key="5">
    <source>
        <dbReference type="Proteomes" id="UP000581688"/>
    </source>
</evidence>
<dbReference type="Proteomes" id="UP000581688">
    <property type="component" value="Unassembled WGS sequence"/>
</dbReference>
<dbReference type="InterPro" id="IPR038117">
    <property type="entry name" value="BofC_C_sf"/>
</dbReference>
<dbReference type="AlphaFoldDB" id="A0A841PYB3"/>
<keyword evidence="5" id="KW-1185">Reference proteome</keyword>
<reference evidence="4 5" key="1">
    <citation type="submission" date="2020-08" db="EMBL/GenBank/DDBJ databases">
        <title>Genomic Encyclopedia of Type Strains, Phase IV (KMG-IV): sequencing the most valuable type-strain genomes for metagenomic binning, comparative biology and taxonomic classification.</title>
        <authorList>
            <person name="Goeker M."/>
        </authorList>
    </citation>
    <scope>NUCLEOTIDE SEQUENCE [LARGE SCALE GENOMIC DNA]</scope>
    <source>
        <strain evidence="4 5">DSM 19612</strain>
    </source>
</reference>
<dbReference type="InterPro" id="IPR015050">
    <property type="entry name" value="BofC_C"/>
</dbReference>
<dbReference type="Pfam" id="PF08955">
    <property type="entry name" value="BofC_C"/>
    <property type="match status" value="1"/>
</dbReference>
<evidence type="ECO:0000313" key="4">
    <source>
        <dbReference type="EMBL" id="MBB6451901.1"/>
    </source>
</evidence>
<feature type="domain" description="Bypass-of-forespore C N-terminal" evidence="3">
    <location>
        <begin position="60"/>
        <end position="109"/>
    </location>
</feature>
<sequence>MNKKTSIFPMVALLLLIITSFQVFAEGTNEPNKAVVKEREQKVEKEEEKKAWEREPLELEVVLQTKYLDGSVEEEVRQETVWSLQDFWAGYESWNLVEQSEGKVVFQKKVDDLSPSVKQNGYFGLDEDNVLSIFNGKPQQNKVIKAFYEIDVGKLESHRMDQLKAGIKIEKRSTFEDVMKTYRDYASSEPVLDES</sequence>
<dbReference type="InterPro" id="IPR015071">
    <property type="entry name" value="BOFC_N"/>
</dbReference>
<proteinExistence type="predicted"/>
<gene>
    <name evidence="4" type="ORF">HNQ94_000322</name>
</gene>
<dbReference type="Gene3D" id="3.10.20.420">
    <property type="entry name" value="Bypass-of-forespore C, N-terminal domain"/>
    <property type="match status" value="1"/>
</dbReference>
<feature type="domain" description="Bypass of forespore C C-terminal" evidence="2">
    <location>
        <begin position="111"/>
        <end position="183"/>
    </location>
</feature>
<evidence type="ECO:0000259" key="2">
    <source>
        <dbReference type="Pfam" id="PF08955"/>
    </source>
</evidence>
<keyword evidence="1" id="KW-0732">Signal</keyword>
<dbReference type="EMBL" id="JACHGH010000001">
    <property type="protein sequence ID" value="MBB6451901.1"/>
    <property type="molecule type" value="Genomic_DNA"/>
</dbReference>
<evidence type="ECO:0000259" key="3">
    <source>
        <dbReference type="Pfam" id="PF08977"/>
    </source>
</evidence>
<dbReference type="RefSeq" id="WP_174494535.1">
    <property type="nucleotide sequence ID" value="NZ_CADDWK010000001.1"/>
</dbReference>
<feature type="signal peptide" evidence="1">
    <location>
        <begin position="1"/>
        <end position="25"/>
    </location>
</feature>
<evidence type="ECO:0000256" key="1">
    <source>
        <dbReference type="SAM" id="SignalP"/>
    </source>
</evidence>
<comment type="caution">
    <text evidence="4">The sequence shown here is derived from an EMBL/GenBank/DDBJ whole genome shotgun (WGS) entry which is preliminary data.</text>
</comment>
<name>A0A841PYB3_9BACI</name>
<organism evidence="4 5">
    <name type="scientific">Salirhabdus euzebyi</name>
    <dbReference type="NCBI Taxonomy" id="394506"/>
    <lineage>
        <taxon>Bacteria</taxon>
        <taxon>Bacillati</taxon>
        <taxon>Bacillota</taxon>
        <taxon>Bacilli</taxon>
        <taxon>Bacillales</taxon>
        <taxon>Bacillaceae</taxon>
        <taxon>Salirhabdus</taxon>
    </lineage>
</organism>
<dbReference type="InterPro" id="IPR038118">
    <property type="entry name" value="BOFC_N_sf"/>
</dbReference>